<sequence>MTSSSEEMKFHSLFWMEFEASTISVIIFSEGYASSKCCLIELLIILECKNSYGQIVIPVFYRVDPTDVKKQIGTFGDLFSKLQLQGEPDKMQSNLYLKLAAATENTFSVSYAWPESKLIEEIANEVLERLDDTFQIENKDLVGVELSIKEIESLLSTTLTAVCKLGIWGIGRIGKRTIASAIFNKTSRHFDSSYFAQNVGEAEENDRLIS</sequence>
<dbReference type="PANTHER" id="PTHR11017">
    <property type="entry name" value="LEUCINE-RICH REPEAT-CONTAINING PROTEIN"/>
    <property type="match status" value="1"/>
</dbReference>
<proteinExistence type="predicted"/>
<reference evidence="2 3" key="1">
    <citation type="submission" date="2024-05" db="EMBL/GenBank/DDBJ databases">
        <title>Haplotype-resolved chromosome-level genome assembly of Huyou (Citrus changshanensis).</title>
        <authorList>
            <person name="Miao C."/>
            <person name="Chen W."/>
            <person name="Wu Y."/>
            <person name="Wang L."/>
            <person name="Zhao S."/>
            <person name="Grierson D."/>
            <person name="Xu C."/>
            <person name="Chen K."/>
        </authorList>
    </citation>
    <scope>NUCLEOTIDE SEQUENCE [LARGE SCALE GENOMIC DNA]</scope>
    <source>
        <strain evidence="2">01-14</strain>
        <tissue evidence="2">Leaf</tissue>
    </source>
</reference>
<dbReference type="PROSITE" id="PS50104">
    <property type="entry name" value="TIR"/>
    <property type="match status" value="1"/>
</dbReference>
<dbReference type="Pfam" id="PF01582">
    <property type="entry name" value="TIR"/>
    <property type="match status" value="1"/>
</dbReference>
<name>A0AAP0MCE1_9ROSI</name>
<dbReference type="InterPro" id="IPR000157">
    <property type="entry name" value="TIR_dom"/>
</dbReference>
<dbReference type="GO" id="GO:0007165">
    <property type="term" value="P:signal transduction"/>
    <property type="evidence" value="ECO:0007669"/>
    <property type="project" value="InterPro"/>
</dbReference>
<dbReference type="InterPro" id="IPR027417">
    <property type="entry name" value="P-loop_NTPase"/>
</dbReference>
<dbReference type="SUPFAM" id="SSF52540">
    <property type="entry name" value="P-loop containing nucleoside triphosphate hydrolases"/>
    <property type="match status" value="1"/>
</dbReference>
<comment type="caution">
    <text evidence="2">The sequence shown here is derived from an EMBL/GenBank/DDBJ whole genome shotgun (WGS) entry which is preliminary data.</text>
</comment>
<dbReference type="SMART" id="SM00255">
    <property type="entry name" value="TIR"/>
    <property type="match status" value="1"/>
</dbReference>
<dbReference type="EMBL" id="JBCGBO010000005">
    <property type="protein sequence ID" value="KAK9200170.1"/>
    <property type="molecule type" value="Genomic_DNA"/>
</dbReference>
<dbReference type="SUPFAM" id="SSF52200">
    <property type="entry name" value="Toll/Interleukin receptor TIR domain"/>
    <property type="match status" value="1"/>
</dbReference>
<evidence type="ECO:0000313" key="2">
    <source>
        <dbReference type="EMBL" id="KAK9200170.1"/>
    </source>
</evidence>
<evidence type="ECO:0000313" key="3">
    <source>
        <dbReference type="Proteomes" id="UP001428341"/>
    </source>
</evidence>
<feature type="domain" description="TIR" evidence="1">
    <location>
        <begin position="1"/>
        <end position="130"/>
    </location>
</feature>
<keyword evidence="3" id="KW-1185">Reference proteome</keyword>
<evidence type="ECO:0000259" key="1">
    <source>
        <dbReference type="PROSITE" id="PS50104"/>
    </source>
</evidence>
<dbReference type="InterPro" id="IPR044974">
    <property type="entry name" value="Disease_R_plants"/>
</dbReference>
<dbReference type="Gene3D" id="3.40.50.10140">
    <property type="entry name" value="Toll/interleukin-1 receptor homology (TIR) domain"/>
    <property type="match status" value="1"/>
</dbReference>
<dbReference type="Gene3D" id="3.40.50.300">
    <property type="entry name" value="P-loop containing nucleotide triphosphate hydrolases"/>
    <property type="match status" value="1"/>
</dbReference>
<dbReference type="AlphaFoldDB" id="A0AAP0MCE1"/>
<gene>
    <name evidence="2" type="ORF">WN944_015366</name>
</gene>
<dbReference type="PANTHER" id="PTHR11017:SF570">
    <property type="entry name" value="DISEASE RESISTANCE PROTEIN (TIR-NBS CLASS)-RELATED"/>
    <property type="match status" value="1"/>
</dbReference>
<dbReference type="InterPro" id="IPR035897">
    <property type="entry name" value="Toll_tir_struct_dom_sf"/>
</dbReference>
<accession>A0AAP0MCE1</accession>
<protein>
    <recommendedName>
        <fullName evidence="1">TIR domain-containing protein</fullName>
    </recommendedName>
</protein>
<dbReference type="GO" id="GO:0006952">
    <property type="term" value="P:defense response"/>
    <property type="evidence" value="ECO:0007669"/>
    <property type="project" value="InterPro"/>
</dbReference>
<dbReference type="Proteomes" id="UP001428341">
    <property type="component" value="Unassembled WGS sequence"/>
</dbReference>
<organism evidence="2 3">
    <name type="scientific">Citrus x changshan-huyou</name>
    <dbReference type="NCBI Taxonomy" id="2935761"/>
    <lineage>
        <taxon>Eukaryota</taxon>
        <taxon>Viridiplantae</taxon>
        <taxon>Streptophyta</taxon>
        <taxon>Embryophyta</taxon>
        <taxon>Tracheophyta</taxon>
        <taxon>Spermatophyta</taxon>
        <taxon>Magnoliopsida</taxon>
        <taxon>eudicotyledons</taxon>
        <taxon>Gunneridae</taxon>
        <taxon>Pentapetalae</taxon>
        <taxon>rosids</taxon>
        <taxon>malvids</taxon>
        <taxon>Sapindales</taxon>
        <taxon>Rutaceae</taxon>
        <taxon>Aurantioideae</taxon>
        <taxon>Citrus</taxon>
    </lineage>
</organism>